<evidence type="ECO:0000313" key="7">
    <source>
        <dbReference type="EMBL" id="KAK6957975.1"/>
    </source>
</evidence>
<evidence type="ECO:0000259" key="6">
    <source>
        <dbReference type="Pfam" id="PF02826"/>
    </source>
</evidence>
<evidence type="ECO:0000256" key="4">
    <source>
        <dbReference type="RuleBase" id="RU003719"/>
    </source>
</evidence>
<dbReference type="Pfam" id="PF00389">
    <property type="entry name" value="2-Hacid_dh"/>
    <property type="match status" value="1"/>
</dbReference>
<dbReference type="Pfam" id="PF02826">
    <property type="entry name" value="2-Hacid_dh_C"/>
    <property type="match status" value="1"/>
</dbReference>
<dbReference type="SUPFAM" id="SSF52283">
    <property type="entry name" value="Formate/glycerate dehydrogenase catalytic domain-like"/>
    <property type="match status" value="1"/>
</dbReference>
<proteinExistence type="inferred from homology"/>
<evidence type="ECO:0008006" key="9">
    <source>
        <dbReference type="Google" id="ProtNLM"/>
    </source>
</evidence>
<dbReference type="PANTHER" id="PTHR43761">
    <property type="entry name" value="D-ISOMER SPECIFIC 2-HYDROXYACID DEHYDROGENASE FAMILY PROTEIN (AFU_ORTHOLOGUE AFUA_1G13630)"/>
    <property type="match status" value="1"/>
</dbReference>
<dbReference type="GO" id="GO:0051287">
    <property type="term" value="F:NAD binding"/>
    <property type="evidence" value="ECO:0007669"/>
    <property type="project" value="InterPro"/>
</dbReference>
<dbReference type="EMBL" id="JBANMG010000001">
    <property type="protein sequence ID" value="KAK6957975.1"/>
    <property type="molecule type" value="Genomic_DNA"/>
</dbReference>
<organism evidence="7 8">
    <name type="scientific">Daldinia eschscholtzii</name>
    <dbReference type="NCBI Taxonomy" id="292717"/>
    <lineage>
        <taxon>Eukaryota</taxon>
        <taxon>Fungi</taxon>
        <taxon>Dikarya</taxon>
        <taxon>Ascomycota</taxon>
        <taxon>Pezizomycotina</taxon>
        <taxon>Sordariomycetes</taxon>
        <taxon>Xylariomycetidae</taxon>
        <taxon>Xylariales</taxon>
        <taxon>Hypoxylaceae</taxon>
        <taxon>Daldinia</taxon>
    </lineage>
</organism>
<evidence type="ECO:0000313" key="8">
    <source>
        <dbReference type="Proteomes" id="UP001369815"/>
    </source>
</evidence>
<dbReference type="InterPro" id="IPR050418">
    <property type="entry name" value="D-iso_2-hydroxyacid_DH_PdxB"/>
</dbReference>
<dbReference type="Gene3D" id="3.40.50.720">
    <property type="entry name" value="NAD(P)-binding Rossmann-like Domain"/>
    <property type="match status" value="2"/>
</dbReference>
<feature type="domain" description="D-isomer specific 2-hydroxyacid dehydrogenase catalytic" evidence="5">
    <location>
        <begin position="39"/>
        <end position="333"/>
    </location>
</feature>
<comment type="similarity">
    <text evidence="1 4">Belongs to the D-isomer specific 2-hydroxyacid dehydrogenase family.</text>
</comment>
<evidence type="ECO:0000256" key="3">
    <source>
        <dbReference type="ARBA" id="ARBA00023027"/>
    </source>
</evidence>
<reference evidence="7 8" key="1">
    <citation type="journal article" date="2024" name="Front Chem Biol">
        <title>Unveiling the potential of Daldinia eschscholtzii MFLUCC 19-0629 through bioactivity and bioinformatics studies for enhanced sustainable agriculture production.</title>
        <authorList>
            <person name="Brooks S."/>
            <person name="Weaver J.A."/>
            <person name="Klomchit A."/>
            <person name="Alharthi S.A."/>
            <person name="Onlamun T."/>
            <person name="Nurani R."/>
            <person name="Vong T.K."/>
            <person name="Alberti F."/>
            <person name="Greco C."/>
        </authorList>
    </citation>
    <scope>NUCLEOTIDE SEQUENCE [LARGE SCALE GENOMIC DNA]</scope>
    <source>
        <strain evidence="7">MFLUCC 19-0629</strain>
    </source>
</reference>
<comment type="caution">
    <text evidence="7">The sequence shown here is derived from an EMBL/GenBank/DDBJ whole genome shotgun (WGS) entry which is preliminary data.</text>
</comment>
<gene>
    <name evidence="7" type="ORF">Daesc_000767</name>
</gene>
<dbReference type="PANTHER" id="PTHR43761:SF1">
    <property type="entry name" value="D-ISOMER SPECIFIC 2-HYDROXYACID DEHYDROGENASE CATALYTIC DOMAIN-CONTAINING PROTEIN-RELATED"/>
    <property type="match status" value="1"/>
</dbReference>
<evidence type="ECO:0000256" key="1">
    <source>
        <dbReference type="ARBA" id="ARBA00005854"/>
    </source>
</evidence>
<dbReference type="Proteomes" id="UP001369815">
    <property type="component" value="Unassembled WGS sequence"/>
</dbReference>
<name>A0AAX6MZD7_9PEZI</name>
<accession>A0AAX6MZD7</accession>
<keyword evidence="8" id="KW-1185">Reference proteome</keyword>
<dbReference type="AlphaFoldDB" id="A0AAX6MZD7"/>
<keyword evidence="3" id="KW-0520">NAD</keyword>
<evidence type="ECO:0000259" key="5">
    <source>
        <dbReference type="Pfam" id="PF00389"/>
    </source>
</evidence>
<dbReference type="InterPro" id="IPR036291">
    <property type="entry name" value="NAD(P)-bd_dom_sf"/>
</dbReference>
<dbReference type="InterPro" id="IPR006140">
    <property type="entry name" value="D-isomer_DH_NAD-bd"/>
</dbReference>
<protein>
    <recommendedName>
        <fullName evidence="9">Glycerate dehydrogenase</fullName>
    </recommendedName>
</protein>
<evidence type="ECO:0000256" key="2">
    <source>
        <dbReference type="ARBA" id="ARBA00023002"/>
    </source>
</evidence>
<dbReference type="SUPFAM" id="SSF51735">
    <property type="entry name" value="NAD(P)-binding Rossmann-fold domains"/>
    <property type="match status" value="1"/>
</dbReference>
<dbReference type="InterPro" id="IPR006139">
    <property type="entry name" value="D-isomer_2_OHA_DH_cat_dom"/>
</dbReference>
<keyword evidence="2 4" id="KW-0560">Oxidoreductase</keyword>
<dbReference type="GO" id="GO:0016616">
    <property type="term" value="F:oxidoreductase activity, acting on the CH-OH group of donors, NAD or NADP as acceptor"/>
    <property type="evidence" value="ECO:0007669"/>
    <property type="project" value="InterPro"/>
</dbReference>
<feature type="domain" description="D-isomer specific 2-hydroxyacid dehydrogenase NAD-binding" evidence="6">
    <location>
        <begin position="117"/>
        <end position="302"/>
    </location>
</feature>
<sequence>MAQNANTHLIVVALEASIVPVPPLDLPAPYTYELREYGRTRPEEVAERIKDADVVIVTIVQLRADVLRPERTPRLKMVAVVASGTDCVDLEACRARGIAVGNTPHCNTVSVAEHVVALYFAARRSVALLHTMVQAGEWRKGMLHNTLNGPDGRAPRTCREETLGIVGYGAVGKVLESTAKGLGMKVLISGRKGASTVPEGRTAFDALIRESSVIALCLPRLPDTRNLISDAELDAMKPYAVIVNVSRGGIVDEKALVAALKARKIAGYGTDVYEQEPANPDNSILVRPDVAGLNIVATPHVAWCASDTIANYNRALKENIAGWLTTGQPKYPVV</sequence>